<feature type="transmembrane region" description="Helical" evidence="6">
    <location>
        <begin position="315"/>
        <end position="339"/>
    </location>
</feature>
<keyword evidence="4 6" id="KW-1133">Transmembrane helix</keyword>
<keyword evidence="2" id="KW-1003">Cell membrane</keyword>
<feature type="transmembrane region" description="Helical" evidence="6">
    <location>
        <begin position="16"/>
        <end position="36"/>
    </location>
</feature>
<name>C9LKD2_9BACT</name>
<comment type="caution">
    <text evidence="7">The sequence shown here is derived from an EMBL/GenBank/DDBJ whole genome shotgun (WGS) entry which is preliminary data.</text>
</comment>
<dbReference type="Proteomes" id="UP000003460">
    <property type="component" value="Unassembled WGS sequence"/>
</dbReference>
<keyword evidence="5 6" id="KW-0472">Membrane</keyword>
<keyword evidence="8" id="KW-1185">Reference proteome</keyword>
<dbReference type="eggNOG" id="COG2244">
    <property type="taxonomic scope" value="Bacteria"/>
</dbReference>
<dbReference type="InterPro" id="IPR050833">
    <property type="entry name" value="Poly_Biosynth_Transport"/>
</dbReference>
<gene>
    <name evidence="7" type="ORF">GCWU000325_02697</name>
</gene>
<evidence type="ECO:0000256" key="2">
    <source>
        <dbReference type="ARBA" id="ARBA00022475"/>
    </source>
</evidence>
<evidence type="ECO:0000256" key="1">
    <source>
        <dbReference type="ARBA" id="ARBA00004651"/>
    </source>
</evidence>
<evidence type="ECO:0000313" key="8">
    <source>
        <dbReference type="Proteomes" id="UP000003460"/>
    </source>
</evidence>
<dbReference type="PANTHER" id="PTHR30250:SF26">
    <property type="entry name" value="PSMA PROTEIN"/>
    <property type="match status" value="1"/>
</dbReference>
<feature type="transmembrane region" description="Helical" evidence="6">
    <location>
        <begin position="471"/>
        <end position="492"/>
    </location>
</feature>
<reference evidence="7" key="1">
    <citation type="submission" date="2009-09" db="EMBL/GenBank/DDBJ databases">
        <authorList>
            <person name="Weinstock G."/>
            <person name="Sodergren E."/>
            <person name="Clifton S."/>
            <person name="Fulton L."/>
            <person name="Fulton B."/>
            <person name="Courtney L."/>
            <person name="Fronick C."/>
            <person name="Harrison M."/>
            <person name="Strong C."/>
            <person name="Farmer C."/>
            <person name="Delahaunty K."/>
            <person name="Markovic C."/>
            <person name="Hall O."/>
            <person name="Minx P."/>
            <person name="Tomlinson C."/>
            <person name="Mitreva M."/>
            <person name="Nelson J."/>
            <person name="Hou S."/>
            <person name="Wollam A."/>
            <person name="Pepin K.H."/>
            <person name="Johnson M."/>
            <person name="Bhonagiri V."/>
            <person name="Nash W.E."/>
            <person name="Warren W."/>
            <person name="Chinwalla A."/>
            <person name="Mardis E.R."/>
            <person name="Wilson R.K."/>
        </authorList>
    </citation>
    <scope>NUCLEOTIDE SEQUENCE [LARGE SCALE GENOMIC DNA]</scope>
    <source>
        <strain evidence="7">ATCC 51259</strain>
    </source>
</reference>
<dbReference type="STRING" id="626522.GCWU000325_02697"/>
<feature type="transmembrane region" description="Helical" evidence="6">
    <location>
        <begin position="443"/>
        <end position="465"/>
    </location>
</feature>
<evidence type="ECO:0000313" key="7">
    <source>
        <dbReference type="EMBL" id="EEX70654.1"/>
    </source>
</evidence>
<dbReference type="GeneID" id="84577224"/>
<evidence type="ECO:0000256" key="6">
    <source>
        <dbReference type="SAM" id="Phobius"/>
    </source>
</evidence>
<proteinExistence type="predicted"/>
<feature type="transmembrane region" description="Helical" evidence="6">
    <location>
        <begin position="161"/>
        <end position="183"/>
    </location>
</feature>
<feature type="transmembrane region" description="Helical" evidence="6">
    <location>
        <begin position="95"/>
        <end position="116"/>
    </location>
</feature>
<feature type="transmembrane region" description="Helical" evidence="6">
    <location>
        <begin position="345"/>
        <end position="366"/>
    </location>
</feature>
<feature type="transmembrane region" description="Helical" evidence="6">
    <location>
        <begin position="378"/>
        <end position="398"/>
    </location>
</feature>
<protein>
    <submittedName>
        <fullName evidence="7">Polysaccharide biosynthesis protein</fullName>
    </submittedName>
</protein>
<accession>C9LKD2</accession>
<evidence type="ECO:0000256" key="5">
    <source>
        <dbReference type="ARBA" id="ARBA00023136"/>
    </source>
</evidence>
<keyword evidence="3 6" id="KW-0812">Transmembrane</keyword>
<dbReference type="PANTHER" id="PTHR30250">
    <property type="entry name" value="PST FAMILY PREDICTED COLANIC ACID TRANSPORTER"/>
    <property type="match status" value="1"/>
</dbReference>
<feature type="transmembrane region" description="Helical" evidence="6">
    <location>
        <begin position="230"/>
        <end position="247"/>
    </location>
</feature>
<dbReference type="EMBL" id="ACIJ02000028">
    <property type="protein sequence ID" value="EEX70654.1"/>
    <property type="molecule type" value="Genomic_DNA"/>
</dbReference>
<feature type="transmembrane region" description="Helical" evidence="6">
    <location>
        <begin position="48"/>
        <end position="74"/>
    </location>
</feature>
<feature type="transmembrane region" description="Helical" evidence="6">
    <location>
        <begin position="189"/>
        <end position="209"/>
    </location>
</feature>
<comment type="subcellular location">
    <subcellularLocation>
        <location evidence="1">Cell membrane</location>
        <topology evidence="1">Multi-pass membrane protein</topology>
    </subcellularLocation>
</comment>
<dbReference type="GO" id="GO:0005886">
    <property type="term" value="C:plasma membrane"/>
    <property type="evidence" value="ECO:0007669"/>
    <property type="project" value="UniProtKB-SubCell"/>
</dbReference>
<feature type="transmembrane region" description="Helical" evidence="6">
    <location>
        <begin position="128"/>
        <end position="149"/>
    </location>
</feature>
<sequence>MAEIISSNKTIAKNTLFLYARMLFNLVVSLYTSRVILQVLGVEDLGVFQVVAGIITIFTFFNSGLAGATSRFLAFEIGQGNKARLQRTFSSAVNAYILFSFLVLILGETIGLWFVLNKLVIPEGRKAAALIIYQCSIVMTVITLLQVPYNASIIANEKMKVFAYIGILDTLLKLLVTFLLYVIAADHLITYGFLLVVSSLVIFSCYAIYCHSNFQECKFCFKWDKEILKPLLVFSGWDVFGNFGFAVKTQGQNVLLNMFFGVVVNAACGFANTIYGAVMGFANNFMMSVRPGITKAYSIGNYTRMQQLITDSAKYSFCLMLFLSIPFLFEGDFILKVWLKNPPPYTAVLCQLQLITLLFANVFFPIRFGIVATGKNKYISMLDGFIFLVYLPITYLILKWGGTPYSPFLFMIALEIIKSNYYTKLLKANWADFKLFEFYRKGVFPCIIVSGITLLSCFAISQLFAEGGWMRLLSVSCTALGVIAFLILFYFWRHEERTFVFNLIKSKLSIN</sequence>
<dbReference type="OrthoDB" id="5365632at2"/>
<evidence type="ECO:0000256" key="4">
    <source>
        <dbReference type="ARBA" id="ARBA00022989"/>
    </source>
</evidence>
<organism evidence="7 8">
    <name type="scientific">Alloprevotella tannerae ATCC 51259</name>
    <dbReference type="NCBI Taxonomy" id="626522"/>
    <lineage>
        <taxon>Bacteria</taxon>
        <taxon>Pseudomonadati</taxon>
        <taxon>Bacteroidota</taxon>
        <taxon>Bacteroidia</taxon>
        <taxon>Bacteroidales</taxon>
        <taxon>Prevotellaceae</taxon>
        <taxon>Alloprevotella</taxon>
    </lineage>
</organism>
<dbReference type="HOGENOM" id="CLU_040798_1_0_10"/>
<dbReference type="AlphaFoldDB" id="C9LKD2"/>
<feature type="transmembrane region" description="Helical" evidence="6">
    <location>
        <begin position="259"/>
        <end position="282"/>
    </location>
</feature>
<dbReference type="RefSeq" id="WP_006256521.1">
    <property type="nucleotide sequence ID" value="NZ_GG700643.1"/>
</dbReference>
<evidence type="ECO:0000256" key="3">
    <source>
        <dbReference type="ARBA" id="ARBA00022692"/>
    </source>
</evidence>
<feature type="transmembrane region" description="Helical" evidence="6">
    <location>
        <begin position="404"/>
        <end position="422"/>
    </location>
</feature>